<keyword evidence="1" id="KW-0040">ANK repeat</keyword>
<dbReference type="SUPFAM" id="SSF48403">
    <property type="entry name" value="Ankyrin repeat"/>
    <property type="match status" value="1"/>
</dbReference>
<dbReference type="WBParaSite" id="jg19929">
    <property type="protein sequence ID" value="jg19929"/>
    <property type="gene ID" value="jg19929"/>
</dbReference>
<evidence type="ECO:0000256" key="1">
    <source>
        <dbReference type="PROSITE-ProRule" id="PRU00023"/>
    </source>
</evidence>
<proteinExistence type="predicted"/>
<dbReference type="Pfam" id="PF00023">
    <property type="entry name" value="Ank"/>
    <property type="match status" value="1"/>
</dbReference>
<protein>
    <submittedName>
        <fullName evidence="3">ANK_REP_REGION domain-containing protein</fullName>
    </submittedName>
</protein>
<evidence type="ECO:0000313" key="2">
    <source>
        <dbReference type="Proteomes" id="UP000887574"/>
    </source>
</evidence>
<dbReference type="Gene3D" id="1.25.40.20">
    <property type="entry name" value="Ankyrin repeat-containing domain"/>
    <property type="match status" value="1"/>
</dbReference>
<organism evidence="2 3">
    <name type="scientific">Ditylenchus dipsaci</name>
    <dbReference type="NCBI Taxonomy" id="166011"/>
    <lineage>
        <taxon>Eukaryota</taxon>
        <taxon>Metazoa</taxon>
        <taxon>Ecdysozoa</taxon>
        <taxon>Nematoda</taxon>
        <taxon>Chromadorea</taxon>
        <taxon>Rhabditida</taxon>
        <taxon>Tylenchina</taxon>
        <taxon>Tylenchomorpha</taxon>
        <taxon>Sphaerularioidea</taxon>
        <taxon>Anguinidae</taxon>
        <taxon>Anguininae</taxon>
        <taxon>Ditylenchus</taxon>
    </lineage>
</organism>
<keyword evidence="2" id="KW-1185">Reference proteome</keyword>
<evidence type="ECO:0000313" key="3">
    <source>
        <dbReference type="WBParaSite" id="jg19929"/>
    </source>
</evidence>
<dbReference type="InterPro" id="IPR036770">
    <property type="entry name" value="Ankyrin_rpt-contain_sf"/>
</dbReference>
<sequence length="320" mass="36093">MTFFYRRPAYSTATQLMGTNTVSSVNSRMSYLSSNFVNSAALLHTFSSPSNASKESRSEVTSKDGLLNSHSKFDYPKLLFSTGPQSDEMVNHVERDNVLNIFSNQNKVASRIHNPGNCLSFYNDPEQTTILMALVSTRDVQKTCGAVDHGFCRIAQTILHYLSGQERRSLLTISTKDAVKQLFTSQLPVVPYVSPNVLDRSGRAALHYAIERNNLEMVKLLMWYGADIALCPRNNFHHPPQMLSIYNLNATLLAAWLNQRINALHAKFQLWIKHLCGDILHIINPISNMHFVRFCTVKNVGNFQSQQECSLDLRGDFLSS</sequence>
<dbReference type="InterPro" id="IPR002110">
    <property type="entry name" value="Ankyrin_rpt"/>
</dbReference>
<dbReference type="PROSITE" id="PS50088">
    <property type="entry name" value="ANK_REPEAT"/>
    <property type="match status" value="1"/>
</dbReference>
<dbReference type="PROSITE" id="PS50297">
    <property type="entry name" value="ANK_REP_REGION"/>
    <property type="match status" value="1"/>
</dbReference>
<dbReference type="Proteomes" id="UP000887574">
    <property type="component" value="Unplaced"/>
</dbReference>
<accession>A0A915DIV8</accession>
<dbReference type="AlphaFoldDB" id="A0A915DIV8"/>
<name>A0A915DIV8_9BILA</name>
<reference evidence="3" key="1">
    <citation type="submission" date="2022-11" db="UniProtKB">
        <authorList>
            <consortium name="WormBaseParasite"/>
        </authorList>
    </citation>
    <scope>IDENTIFICATION</scope>
</reference>
<feature type="repeat" description="ANK" evidence="1">
    <location>
        <begin position="201"/>
        <end position="233"/>
    </location>
</feature>
<dbReference type="SMART" id="SM00248">
    <property type="entry name" value="ANK"/>
    <property type="match status" value="1"/>
</dbReference>